<dbReference type="EMBL" id="CAJNDS010002116">
    <property type="protein sequence ID" value="CAE7335954.1"/>
    <property type="molecule type" value="Genomic_DNA"/>
</dbReference>
<dbReference type="GO" id="GO:0005737">
    <property type="term" value="C:cytoplasm"/>
    <property type="evidence" value="ECO:0007669"/>
    <property type="project" value="UniProtKB-SubCell"/>
</dbReference>
<dbReference type="GO" id="GO:0005819">
    <property type="term" value="C:spindle"/>
    <property type="evidence" value="ECO:0007669"/>
    <property type="project" value="TreeGrafter"/>
</dbReference>
<keyword evidence="4" id="KW-1185">Reference proteome</keyword>
<comment type="subcellular location">
    <subcellularLocation>
        <location evidence="1">Cytoplasm</location>
    </subcellularLocation>
</comment>
<dbReference type="PANTHER" id="PTHR12085:SF3">
    <property type="entry name" value="SERINE_THREONINE-PROTEIN PHOSPHATASE 2A REGULATORY SUBUNIT B'' SUBUNIT GAMMA"/>
    <property type="match status" value="1"/>
</dbReference>
<dbReference type="Proteomes" id="UP000604046">
    <property type="component" value="Unassembled WGS sequence"/>
</dbReference>
<dbReference type="GO" id="GO:0000226">
    <property type="term" value="P:microtubule cytoskeleton organization"/>
    <property type="evidence" value="ECO:0007669"/>
    <property type="project" value="TreeGrafter"/>
</dbReference>
<reference evidence="3" key="1">
    <citation type="submission" date="2021-02" db="EMBL/GenBank/DDBJ databases">
        <authorList>
            <person name="Dougan E. K."/>
            <person name="Rhodes N."/>
            <person name="Thang M."/>
            <person name="Chan C."/>
        </authorList>
    </citation>
    <scope>NUCLEOTIDE SEQUENCE</scope>
</reference>
<dbReference type="InterPro" id="IPR039865">
    <property type="entry name" value="PPP2R3C"/>
</dbReference>
<evidence type="ECO:0000256" key="2">
    <source>
        <dbReference type="ARBA" id="ARBA00022490"/>
    </source>
</evidence>
<comment type="caution">
    <text evidence="3">The sequence shown here is derived from an EMBL/GenBank/DDBJ whole genome shotgun (WGS) entry which is preliminary data.</text>
</comment>
<gene>
    <name evidence="3" type="primary">ppp2r3c</name>
    <name evidence="3" type="ORF">SNAT2548_LOCUS17574</name>
</gene>
<name>A0A812P3M4_9DINO</name>
<accession>A0A812P3M4</accession>
<keyword evidence="2" id="KW-0963">Cytoplasm</keyword>
<dbReference type="AlphaFoldDB" id="A0A812P3M4"/>
<dbReference type="PANTHER" id="PTHR12085">
    <property type="entry name" value="SERINE/THREONINE-PROTEIN PHOSPHATASE 2A REGULATORY SUBUNIT B'' SUBUNIT GAMMA"/>
    <property type="match status" value="1"/>
</dbReference>
<evidence type="ECO:0000256" key="1">
    <source>
        <dbReference type="ARBA" id="ARBA00004496"/>
    </source>
</evidence>
<evidence type="ECO:0000313" key="4">
    <source>
        <dbReference type="Proteomes" id="UP000604046"/>
    </source>
</evidence>
<protein>
    <submittedName>
        <fullName evidence="3">Ppp2r3c protein</fullName>
    </submittedName>
</protein>
<organism evidence="3 4">
    <name type="scientific">Symbiodinium natans</name>
    <dbReference type="NCBI Taxonomy" id="878477"/>
    <lineage>
        <taxon>Eukaryota</taxon>
        <taxon>Sar</taxon>
        <taxon>Alveolata</taxon>
        <taxon>Dinophyceae</taxon>
        <taxon>Suessiales</taxon>
        <taxon>Symbiodiniaceae</taxon>
        <taxon>Symbiodinium</taxon>
    </lineage>
</organism>
<dbReference type="GO" id="GO:0035303">
    <property type="term" value="P:regulation of dephosphorylation"/>
    <property type="evidence" value="ECO:0007669"/>
    <property type="project" value="InterPro"/>
</dbReference>
<evidence type="ECO:0000313" key="3">
    <source>
        <dbReference type="EMBL" id="CAE7335954.1"/>
    </source>
</evidence>
<sequence length="187" mass="22226">MPDDDDMEFLEEAEFQKIQELERQEEERRCPSLRSIPRFYERKAAPLDESTSLRPRVLREARSRLLQRKSSRELLDEEDLHMILVLLKEQARRRRETLEGQSDVEVIDYVGFCKIRKELLGRGERFRQYFLPTTFLKFPRDQSGCIAIVPFFTFVVRKVNLKQTRVQLSYYDALGCGFLREKAAGAW</sequence>
<dbReference type="GO" id="GO:0030865">
    <property type="term" value="P:cortical cytoskeleton organization"/>
    <property type="evidence" value="ECO:0007669"/>
    <property type="project" value="TreeGrafter"/>
</dbReference>
<dbReference type="OrthoDB" id="10265007at2759"/>
<proteinExistence type="predicted"/>